<feature type="transmembrane region" description="Helical" evidence="1">
    <location>
        <begin position="42"/>
        <end position="62"/>
    </location>
</feature>
<dbReference type="RefSeq" id="WP_330930433.1">
    <property type="nucleotide sequence ID" value="NZ_CP119075.1"/>
</dbReference>
<organism evidence="2 3">
    <name type="scientific">Synoicihabitans lomoniglobus</name>
    <dbReference type="NCBI Taxonomy" id="2909285"/>
    <lineage>
        <taxon>Bacteria</taxon>
        <taxon>Pseudomonadati</taxon>
        <taxon>Verrucomicrobiota</taxon>
        <taxon>Opitutia</taxon>
        <taxon>Opitutales</taxon>
        <taxon>Opitutaceae</taxon>
        <taxon>Synoicihabitans</taxon>
    </lineage>
</organism>
<dbReference type="Proteomes" id="UP001218638">
    <property type="component" value="Chromosome"/>
</dbReference>
<keyword evidence="1" id="KW-0472">Membrane</keyword>
<reference evidence="2" key="1">
    <citation type="submission" date="2023-03" db="EMBL/GenBank/DDBJ databases">
        <title>Lomoglobus Profundus gen. nov., sp. nov., a novel member of the phylum Verrucomicrobia, isolated from deep-marine sediment of South China Sea.</title>
        <authorList>
            <person name="Ahmad T."/>
            <person name="Ishaq S.E."/>
            <person name="Wang F."/>
        </authorList>
    </citation>
    <scope>NUCLEOTIDE SEQUENCE</scope>
    <source>
        <strain evidence="2">LMO-M01</strain>
    </source>
</reference>
<evidence type="ECO:0000313" key="3">
    <source>
        <dbReference type="Proteomes" id="UP001218638"/>
    </source>
</evidence>
<keyword evidence="1" id="KW-0812">Transmembrane</keyword>
<dbReference type="KEGG" id="slom:PXH66_15450"/>
<evidence type="ECO:0008006" key="4">
    <source>
        <dbReference type="Google" id="ProtNLM"/>
    </source>
</evidence>
<name>A0AAE9ZUT4_9BACT</name>
<proteinExistence type="predicted"/>
<feature type="transmembrane region" description="Helical" evidence="1">
    <location>
        <begin position="7"/>
        <end position="36"/>
    </location>
</feature>
<evidence type="ECO:0000256" key="1">
    <source>
        <dbReference type="SAM" id="Phobius"/>
    </source>
</evidence>
<keyword evidence="1" id="KW-1133">Transmembrane helix</keyword>
<dbReference type="AlphaFoldDB" id="A0AAE9ZUT4"/>
<dbReference type="EMBL" id="CP119075">
    <property type="protein sequence ID" value="WED63731.1"/>
    <property type="molecule type" value="Genomic_DNA"/>
</dbReference>
<keyword evidence="3" id="KW-1185">Reference proteome</keyword>
<evidence type="ECO:0000313" key="2">
    <source>
        <dbReference type="EMBL" id="WED63731.1"/>
    </source>
</evidence>
<protein>
    <recommendedName>
        <fullName evidence="4">Lipopolysaccharide assembly protein A domain-containing protein</fullName>
    </recommendedName>
</protein>
<sequence>MKKAKLYFALIASALMAIVIFQNTDVVVTRVLFITIAMPRAALLAITLLIGIVIGISLALGWGRKGKGRGPKLGA</sequence>
<accession>A0AAE9ZUT4</accession>
<gene>
    <name evidence="2" type="ORF">PXH66_15450</name>
</gene>